<evidence type="ECO:0000256" key="6">
    <source>
        <dbReference type="ARBA" id="ARBA00022989"/>
    </source>
</evidence>
<protein>
    <recommendedName>
        <fullName evidence="13">ATP-binding cassette, subfamily B</fullName>
    </recommendedName>
</protein>
<dbReference type="Pfam" id="PF00664">
    <property type="entry name" value="ABC_membrane"/>
    <property type="match status" value="1"/>
</dbReference>
<keyword evidence="5" id="KW-0067">ATP-binding</keyword>
<evidence type="ECO:0000256" key="5">
    <source>
        <dbReference type="ARBA" id="ARBA00022840"/>
    </source>
</evidence>
<feature type="transmembrane region" description="Helical" evidence="8">
    <location>
        <begin position="176"/>
        <end position="200"/>
    </location>
</feature>
<feature type="transmembrane region" description="Helical" evidence="8">
    <location>
        <begin position="35"/>
        <end position="54"/>
    </location>
</feature>
<dbReference type="Pfam" id="PF00005">
    <property type="entry name" value="ABC_tran"/>
    <property type="match status" value="1"/>
</dbReference>
<dbReference type="InterPro" id="IPR027417">
    <property type="entry name" value="P-loop_NTPase"/>
</dbReference>
<dbReference type="InterPro" id="IPR017871">
    <property type="entry name" value="ABC_transporter-like_CS"/>
</dbReference>
<keyword evidence="12" id="KW-1185">Reference proteome</keyword>
<dbReference type="FunFam" id="3.40.50.300:FF:000287">
    <property type="entry name" value="Multidrug ABC transporter ATP-binding protein"/>
    <property type="match status" value="1"/>
</dbReference>
<dbReference type="PROSITE" id="PS00211">
    <property type="entry name" value="ABC_TRANSPORTER_1"/>
    <property type="match status" value="1"/>
</dbReference>
<proteinExistence type="predicted"/>
<keyword evidence="4" id="KW-0547">Nucleotide-binding</keyword>
<accession>A0A9W6MQ83</accession>
<evidence type="ECO:0008006" key="13">
    <source>
        <dbReference type="Google" id="ProtNLM"/>
    </source>
</evidence>
<feature type="domain" description="ABC transmembrane type-1" evidence="10">
    <location>
        <begin position="39"/>
        <end position="321"/>
    </location>
</feature>
<comment type="caution">
    <text evidence="11">The sequence shown here is derived from an EMBL/GenBank/DDBJ whole genome shotgun (WGS) entry which is preliminary data.</text>
</comment>
<dbReference type="GO" id="GO:0034040">
    <property type="term" value="F:ATPase-coupled lipid transmembrane transporter activity"/>
    <property type="evidence" value="ECO:0007669"/>
    <property type="project" value="TreeGrafter"/>
</dbReference>
<evidence type="ECO:0000256" key="4">
    <source>
        <dbReference type="ARBA" id="ARBA00022741"/>
    </source>
</evidence>
<dbReference type="PROSITE" id="PS50893">
    <property type="entry name" value="ABC_TRANSPORTER_2"/>
    <property type="match status" value="1"/>
</dbReference>
<name>A0A9W6MQ83_9PROT</name>
<dbReference type="GO" id="GO:0005886">
    <property type="term" value="C:plasma membrane"/>
    <property type="evidence" value="ECO:0007669"/>
    <property type="project" value="UniProtKB-SubCell"/>
</dbReference>
<organism evidence="11 12">
    <name type="scientific">Maricaulis virginensis</name>
    <dbReference type="NCBI Taxonomy" id="144022"/>
    <lineage>
        <taxon>Bacteria</taxon>
        <taxon>Pseudomonadati</taxon>
        <taxon>Pseudomonadota</taxon>
        <taxon>Alphaproteobacteria</taxon>
        <taxon>Maricaulales</taxon>
        <taxon>Maricaulaceae</taxon>
        <taxon>Maricaulis</taxon>
    </lineage>
</organism>
<dbReference type="PANTHER" id="PTHR24221:SF654">
    <property type="entry name" value="ATP-BINDING CASSETTE SUB-FAMILY B MEMBER 6"/>
    <property type="match status" value="1"/>
</dbReference>
<feature type="domain" description="ABC transporter" evidence="9">
    <location>
        <begin position="355"/>
        <end position="590"/>
    </location>
</feature>
<dbReference type="SMART" id="SM00382">
    <property type="entry name" value="AAA"/>
    <property type="match status" value="1"/>
</dbReference>
<dbReference type="RefSeq" id="WP_271188085.1">
    <property type="nucleotide sequence ID" value="NZ_BSFE01000013.1"/>
</dbReference>
<dbReference type="InterPro" id="IPR011527">
    <property type="entry name" value="ABC1_TM_dom"/>
</dbReference>
<evidence type="ECO:0000256" key="8">
    <source>
        <dbReference type="SAM" id="Phobius"/>
    </source>
</evidence>
<dbReference type="GO" id="GO:0140359">
    <property type="term" value="F:ABC-type transporter activity"/>
    <property type="evidence" value="ECO:0007669"/>
    <property type="project" value="InterPro"/>
</dbReference>
<dbReference type="GO" id="GO:0016887">
    <property type="term" value="F:ATP hydrolysis activity"/>
    <property type="evidence" value="ECO:0007669"/>
    <property type="project" value="InterPro"/>
</dbReference>
<keyword evidence="7 8" id="KW-0472">Membrane</keyword>
<evidence type="ECO:0000256" key="2">
    <source>
        <dbReference type="ARBA" id="ARBA00022448"/>
    </source>
</evidence>
<gene>
    <name evidence="11" type="ORF">GCM10017621_32520</name>
</gene>
<dbReference type="SUPFAM" id="SSF52540">
    <property type="entry name" value="P-loop containing nucleoside triphosphate hydrolases"/>
    <property type="match status" value="1"/>
</dbReference>
<dbReference type="InterPro" id="IPR039421">
    <property type="entry name" value="Type_1_exporter"/>
</dbReference>
<dbReference type="InterPro" id="IPR003593">
    <property type="entry name" value="AAA+_ATPase"/>
</dbReference>
<evidence type="ECO:0000256" key="7">
    <source>
        <dbReference type="ARBA" id="ARBA00023136"/>
    </source>
</evidence>
<evidence type="ECO:0000259" key="10">
    <source>
        <dbReference type="PROSITE" id="PS50929"/>
    </source>
</evidence>
<reference evidence="11" key="2">
    <citation type="submission" date="2023-01" db="EMBL/GenBank/DDBJ databases">
        <authorList>
            <person name="Sun Q."/>
            <person name="Evtushenko L."/>
        </authorList>
    </citation>
    <scope>NUCLEOTIDE SEQUENCE</scope>
    <source>
        <strain evidence="11">VKM B-1513</strain>
    </source>
</reference>
<dbReference type="AlphaFoldDB" id="A0A9W6MQ83"/>
<dbReference type="PROSITE" id="PS50929">
    <property type="entry name" value="ABC_TM1F"/>
    <property type="match status" value="1"/>
</dbReference>
<evidence type="ECO:0000256" key="3">
    <source>
        <dbReference type="ARBA" id="ARBA00022692"/>
    </source>
</evidence>
<dbReference type="InterPro" id="IPR003439">
    <property type="entry name" value="ABC_transporter-like_ATP-bd"/>
</dbReference>
<dbReference type="SUPFAM" id="SSF90123">
    <property type="entry name" value="ABC transporter transmembrane region"/>
    <property type="match status" value="1"/>
</dbReference>
<comment type="subcellular location">
    <subcellularLocation>
        <location evidence="1">Cell membrane</location>
        <topology evidence="1">Multi-pass membrane protein</topology>
    </subcellularLocation>
</comment>
<reference evidence="11" key="1">
    <citation type="journal article" date="2014" name="Int. J. Syst. Evol. Microbiol.">
        <title>Complete genome sequence of Corynebacterium casei LMG S-19264T (=DSM 44701T), isolated from a smear-ripened cheese.</title>
        <authorList>
            <consortium name="US DOE Joint Genome Institute (JGI-PGF)"/>
            <person name="Walter F."/>
            <person name="Albersmeier A."/>
            <person name="Kalinowski J."/>
            <person name="Ruckert C."/>
        </authorList>
    </citation>
    <scope>NUCLEOTIDE SEQUENCE</scope>
    <source>
        <strain evidence="11">VKM B-1513</strain>
    </source>
</reference>
<feature type="transmembrane region" description="Helical" evidence="8">
    <location>
        <begin position="263"/>
        <end position="283"/>
    </location>
</feature>
<keyword evidence="3 8" id="KW-0812">Transmembrane</keyword>
<dbReference type="Gene3D" id="3.40.50.300">
    <property type="entry name" value="P-loop containing nucleotide triphosphate hydrolases"/>
    <property type="match status" value="1"/>
</dbReference>
<evidence type="ECO:0000313" key="12">
    <source>
        <dbReference type="Proteomes" id="UP001143486"/>
    </source>
</evidence>
<sequence length="594" mass="65407">MSDFLDDENETPRTRELKNTQVLAYLGRQWARRPWLLTGMISFMTLATITELMIPLAAGRLIDTLAAGPDAGTPWPAFVLYLGVAVVFYAFRQLASRCEVPFSSANMADLTSEAFSKVQRFSLDWHANTFAGSVVRKVTRGMWAYDNLTMNIIFGVAPSVAVMLGIAAVMAFRWPLVGLVVLCVMAAFVASTLVLSRYYIRPQNIRSNALDSQIGGALADAVGGIATVKAFGAETREDTRFHALAWRWRAEAKKTWLRFVNSWLVNIVTDLSMQAALVGLLVWQWSRGAATAGDVTAALTAYMIVAGYMRRFGEQVQQVQKSMDEIQDLAIFDLQENEVEDRPDAKDFRPSRGAIRFDHVDFTYAGQDRPLYTDFSIAIRPGEKVALVGPTGSGKSTFVKLVQRLYDVDDGCVIIDGQDVRDVRQDSLRRHIALVPQDPALFHRSIAENIAYGRPGCSLDEVIEAAKAAHADAFIRRLPQGYDTLVGERGVKLSGGERQRVAIARAILADAPILILDEATSSLDNETERDVQAAMEAVMAGRTTILIAHRLSTIRDADRILVFDRGRVVEQGTHDELAANDDGIYARLAALAAG</sequence>
<dbReference type="InterPro" id="IPR036640">
    <property type="entry name" value="ABC1_TM_sf"/>
</dbReference>
<keyword evidence="2" id="KW-0813">Transport</keyword>
<dbReference type="CDD" id="cd07346">
    <property type="entry name" value="ABC_6TM_exporters"/>
    <property type="match status" value="1"/>
</dbReference>
<evidence type="ECO:0000313" key="11">
    <source>
        <dbReference type="EMBL" id="GLK53744.1"/>
    </source>
</evidence>
<evidence type="ECO:0000259" key="9">
    <source>
        <dbReference type="PROSITE" id="PS50893"/>
    </source>
</evidence>
<feature type="transmembrane region" description="Helical" evidence="8">
    <location>
        <begin position="148"/>
        <end position="170"/>
    </location>
</feature>
<evidence type="ECO:0000256" key="1">
    <source>
        <dbReference type="ARBA" id="ARBA00004651"/>
    </source>
</evidence>
<dbReference type="Proteomes" id="UP001143486">
    <property type="component" value="Unassembled WGS sequence"/>
</dbReference>
<feature type="transmembrane region" description="Helical" evidence="8">
    <location>
        <begin position="74"/>
        <end position="91"/>
    </location>
</feature>
<dbReference type="Gene3D" id="1.20.1560.10">
    <property type="entry name" value="ABC transporter type 1, transmembrane domain"/>
    <property type="match status" value="1"/>
</dbReference>
<dbReference type="PANTHER" id="PTHR24221">
    <property type="entry name" value="ATP-BINDING CASSETTE SUB-FAMILY B"/>
    <property type="match status" value="1"/>
</dbReference>
<keyword evidence="6 8" id="KW-1133">Transmembrane helix</keyword>
<dbReference type="GO" id="GO:0005524">
    <property type="term" value="F:ATP binding"/>
    <property type="evidence" value="ECO:0007669"/>
    <property type="project" value="UniProtKB-KW"/>
</dbReference>
<dbReference type="EMBL" id="BSFE01000013">
    <property type="protein sequence ID" value="GLK53744.1"/>
    <property type="molecule type" value="Genomic_DNA"/>
</dbReference>